<dbReference type="Gene3D" id="1.10.167.10">
    <property type="entry name" value="Regulator of G-protein Signalling 4, domain 2"/>
    <property type="match status" value="1"/>
</dbReference>
<keyword evidence="1" id="KW-0472">Membrane</keyword>
<reference evidence="3" key="1">
    <citation type="submission" date="2020-12" db="EMBL/GenBank/DDBJ databases">
        <title>Metabolic potential, ecology and presence of endohyphal bacteria is reflected in genomic diversity of Mucoromycotina.</title>
        <authorList>
            <person name="Muszewska A."/>
            <person name="Okrasinska A."/>
            <person name="Steczkiewicz K."/>
            <person name="Drgas O."/>
            <person name="Orlowska M."/>
            <person name="Perlinska-Lenart U."/>
            <person name="Aleksandrzak-Piekarczyk T."/>
            <person name="Szatraj K."/>
            <person name="Zielenkiewicz U."/>
            <person name="Pilsyk S."/>
            <person name="Malc E."/>
            <person name="Mieczkowski P."/>
            <person name="Kruszewska J.S."/>
            <person name="Biernat P."/>
            <person name="Pawlowska J."/>
        </authorList>
    </citation>
    <scope>NUCLEOTIDE SEQUENCE</scope>
    <source>
        <strain evidence="3">WA0000067209</strain>
    </source>
</reference>
<dbReference type="InterPro" id="IPR016137">
    <property type="entry name" value="RGS"/>
</dbReference>
<dbReference type="InterPro" id="IPR036305">
    <property type="entry name" value="RGS_sf"/>
</dbReference>
<dbReference type="PANTHER" id="PTHR39466">
    <property type="entry name" value="RGS DOMAIN-CONTAINING PROTEIN"/>
    <property type="match status" value="1"/>
</dbReference>
<gene>
    <name evidence="3" type="ORF">INT43_002131</name>
</gene>
<dbReference type="AlphaFoldDB" id="A0A8H7Q4K3"/>
<evidence type="ECO:0000259" key="2">
    <source>
        <dbReference type="Pfam" id="PF00615"/>
    </source>
</evidence>
<feature type="transmembrane region" description="Helical" evidence="1">
    <location>
        <begin position="253"/>
        <end position="271"/>
    </location>
</feature>
<proteinExistence type="predicted"/>
<feature type="transmembrane region" description="Helical" evidence="1">
    <location>
        <begin position="220"/>
        <end position="241"/>
    </location>
</feature>
<name>A0A8H7Q4K3_MORIS</name>
<dbReference type="OrthoDB" id="3232309at2759"/>
<keyword evidence="1" id="KW-1133">Transmembrane helix</keyword>
<sequence>MATNQAPPPSYASTLRRDLSRMLKKNHRNELPEVSLEDVLQEKTCSPISLQDFKWFLKNREHTLENLDFYYWYLDYRERFRSLSDLEKAKSPMPREKARPAASHTVTMDSAIGFGNENEERTAEELSSQNVDQTGTLGSDFQPYRDEINAVLKTFFDDSSFKELNLEQSLKKYVKYHACRTTHPEVFAEVFEHINWVLGHSSLPNFLHNAILNIRSGWVAIYYVSAFVHIIHVPMILYMTYTGHMSRLFRLPILFFAFGGISSFFTARIGFCTFRGLFKRRQIPLYELDDIQAARVSTEKYTRTNGAQNVTHLTTILDPNVRKHNIEMICHLMLFSLILAICITIPGLVITNEP</sequence>
<feature type="transmembrane region" description="Helical" evidence="1">
    <location>
        <begin position="332"/>
        <end position="351"/>
    </location>
</feature>
<organism evidence="3 4">
    <name type="scientific">Mortierella isabellina</name>
    <name type="common">Filamentous fungus</name>
    <name type="synonym">Umbelopsis isabellina</name>
    <dbReference type="NCBI Taxonomy" id="91625"/>
    <lineage>
        <taxon>Eukaryota</taxon>
        <taxon>Fungi</taxon>
        <taxon>Fungi incertae sedis</taxon>
        <taxon>Mucoromycota</taxon>
        <taxon>Mucoromycotina</taxon>
        <taxon>Umbelopsidomycetes</taxon>
        <taxon>Umbelopsidales</taxon>
        <taxon>Umbelopsidaceae</taxon>
        <taxon>Umbelopsis</taxon>
    </lineage>
</organism>
<dbReference type="SUPFAM" id="SSF48097">
    <property type="entry name" value="Regulator of G-protein signaling, RGS"/>
    <property type="match status" value="1"/>
</dbReference>
<dbReference type="InterPro" id="IPR044926">
    <property type="entry name" value="RGS_subdomain_2"/>
</dbReference>
<accession>A0A8H7Q4K3</accession>
<dbReference type="PANTHER" id="PTHR39466:SF1">
    <property type="entry name" value="RGS DOMAIN-CONTAINING PROTEIN"/>
    <property type="match status" value="1"/>
</dbReference>
<evidence type="ECO:0000256" key="1">
    <source>
        <dbReference type="SAM" id="Phobius"/>
    </source>
</evidence>
<evidence type="ECO:0000313" key="3">
    <source>
        <dbReference type="EMBL" id="KAG2185696.1"/>
    </source>
</evidence>
<protein>
    <recommendedName>
        <fullName evidence="2">RGS domain-containing protein</fullName>
    </recommendedName>
</protein>
<dbReference type="Pfam" id="PF00615">
    <property type="entry name" value="RGS"/>
    <property type="match status" value="1"/>
</dbReference>
<dbReference type="Proteomes" id="UP000654370">
    <property type="component" value="Unassembled WGS sequence"/>
</dbReference>
<evidence type="ECO:0000313" key="4">
    <source>
        <dbReference type="Proteomes" id="UP000654370"/>
    </source>
</evidence>
<dbReference type="EMBL" id="JAEPQZ010000001">
    <property type="protein sequence ID" value="KAG2185696.1"/>
    <property type="molecule type" value="Genomic_DNA"/>
</dbReference>
<keyword evidence="1" id="KW-0812">Transmembrane</keyword>
<feature type="domain" description="RGS" evidence="2">
    <location>
        <begin position="146"/>
        <end position="210"/>
    </location>
</feature>
<comment type="caution">
    <text evidence="3">The sequence shown here is derived from an EMBL/GenBank/DDBJ whole genome shotgun (WGS) entry which is preliminary data.</text>
</comment>
<keyword evidence="4" id="KW-1185">Reference proteome</keyword>